<comment type="caution">
    <text evidence="2">The sequence shown here is derived from an EMBL/GenBank/DDBJ whole genome shotgun (WGS) entry which is preliminary data.</text>
</comment>
<feature type="region of interest" description="Disordered" evidence="1">
    <location>
        <begin position="14"/>
        <end position="54"/>
    </location>
</feature>
<dbReference type="Proteomes" id="UP000183567">
    <property type="component" value="Unassembled WGS sequence"/>
</dbReference>
<reference evidence="2 3" key="1">
    <citation type="submission" date="2016-03" db="EMBL/GenBank/DDBJ databases">
        <title>Comparative genomics of the ectomycorrhizal sister species Rhizopogon vinicolor and Rhizopogon vesiculosus (Basidiomycota: Boletales) reveals a divergence of the mating type B locus.</title>
        <authorList>
            <person name="Mujic A.B."/>
            <person name="Kuo A."/>
            <person name="Tritt A."/>
            <person name="Lipzen A."/>
            <person name="Chen C."/>
            <person name="Johnson J."/>
            <person name="Sharma A."/>
            <person name="Barry K."/>
            <person name="Grigoriev I.V."/>
            <person name="Spatafora J.W."/>
        </authorList>
    </citation>
    <scope>NUCLEOTIDE SEQUENCE [LARGE SCALE GENOMIC DNA]</scope>
    <source>
        <strain evidence="2 3">AM-OR11-056</strain>
    </source>
</reference>
<keyword evidence="3" id="KW-1185">Reference proteome</keyword>
<accession>A0A1J8RE23</accession>
<evidence type="ECO:0000313" key="3">
    <source>
        <dbReference type="Proteomes" id="UP000183567"/>
    </source>
</evidence>
<dbReference type="AlphaFoldDB" id="A0A1J8RE23"/>
<name>A0A1J8RE23_9AGAM</name>
<organism evidence="2 3">
    <name type="scientific">Rhizopogon vesiculosus</name>
    <dbReference type="NCBI Taxonomy" id="180088"/>
    <lineage>
        <taxon>Eukaryota</taxon>
        <taxon>Fungi</taxon>
        <taxon>Dikarya</taxon>
        <taxon>Basidiomycota</taxon>
        <taxon>Agaricomycotina</taxon>
        <taxon>Agaricomycetes</taxon>
        <taxon>Agaricomycetidae</taxon>
        <taxon>Boletales</taxon>
        <taxon>Suillineae</taxon>
        <taxon>Rhizopogonaceae</taxon>
        <taxon>Rhizopogon</taxon>
    </lineage>
</organism>
<sequence length="54" mass="5852">MLDAMSFYRASIRSQQNSQLDVQLPQFSLSGNGPTSDEPSANTSPKPFTSTCRG</sequence>
<dbReference type="OrthoDB" id="2705427at2759"/>
<evidence type="ECO:0000313" key="2">
    <source>
        <dbReference type="EMBL" id="OJA20010.1"/>
    </source>
</evidence>
<evidence type="ECO:0000256" key="1">
    <source>
        <dbReference type="SAM" id="MobiDB-lite"/>
    </source>
</evidence>
<protein>
    <submittedName>
        <fullName evidence="2">Uncharacterized protein</fullName>
    </submittedName>
</protein>
<gene>
    <name evidence="2" type="ORF">AZE42_05862</name>
</gene>
<proteinExistence type="predicted"/>
<dbReference type="EMBL" id="LVVM01000760">
    <property type="protein sequence ID" value="OJA20010.1"/>
    <property type="molecule type" value="Genomic_DNA"/>
</dbReference>